<evidence type="ECO:0000313" key="3">
    <source>
        <dbReference type="Proteomes" id="UP001243989"/>
    </source>
</evidence>
<proteinExistence type="predicted"/>
<name>A0AAI9ZHA8_9PEZI</name>
<dbReference type="GeneID" id="85476255"/>
<organism evidence="2 3">
    <name type="scientific">Colletotrichum phormii</name>
    <dbReference type="NCBI Taxonomy" id="359342"/>
    <lineage>
        <taxon>Eukaryota</taxon>
        <taxon>Fungi</taxon>
        <taxon>Dikarya</taxon>
        <taxon>Ascomycota</taxon>
        <taxon>Pezizomycotina</taxon>
        <taxon>Sordariomycetes</taxon>
        <taxon>Hypocreomycetidae</taxon>
        <taxon>Glomerellales</taxon>
        <taxon>Glomerellaceae</taxon>
        <taxon>Colletotrichum</taxon>
        <taxon>Colletotrichum acutatum species complex</taxon>
    </lineage>
</organism>
<keyword evidence="3" id="KW-1185">Reference proteome</keyword>
<sequence length="99" mass="11120">MVTLFCSSFSVVGMCLALLSHLQGWIEEVGPWRVTLGGMDEMCRVCMYVCVLSRDVSKAVGRCRIMNVGYCTHFEPFRALSSVMCNPQKVSRKPTFCEV</sequence>
<dbReference type="AlphaFoldDB" id="A0AAI9ZHA8"/>
<reference evidence="2" key="1">
    <citation type="submission" date="2021-06" db="EMBL/GenBank/DDBJ databases">
        <title>Comparative genomics, transcriptomics and evolutionary studies reveal genomic signatures of adaptation to plant cell wall in hemibiotrophic fungi.</title>
        <authorList>
            <consortium name="DOE Joint Genome Institute"/>
            <person name="Baroncelli R."/>
            <person name="Diaz J.F."/>
            <person name="Benocci T."/>
            <person name="Peng M."/>
            <person name="Battaglia E."/>
            <person name="Haridas S."/>
            <person name="Andreopoulos W."/>
            <person name="Labutti K."/>
            <person name="Pangilinan J."/>
            <person name="Floch G.L."/>
            <person name="Makela M.R."/>
            <person name="Henrissat B."/>
            <person name="Grigoriev I.V."/>
            <person name="Crouch J.A."/>
            <person name="De Vries R.P."/>
            <person name="Sukno S.A."/>
            <person name="Thon M.R."/>
        </authorList>
    </citation>
    <scope>NUCLEOTIDE SEQUENCE</scope>
    <source>
        <strain evidence="2">CBS 102054</strain>
    </source>
</reference>
<comment type="caution">
    <text evidence="2">The sequence shown here is derived from an EMBL/GenBank/DDBJ whole genome shotgun (WGS) entry which is preliminary data.</text>
</comment>
<evidence type="ECO:0000256" key="1">
    <source>
        <dbReference type="SAM" id="SignalP"/>
    </source>
</evidence>
<feature type="signal peptide" evidence="1">
    <location>
        <begin position="1"/>
        <end position="17"/>
    </location>
</feature>
<accession>A0AAI9ZHA8</accession>
<gene>
    <name evidence="2" type="ORF">BDP81DRAFT_439324</name>
</gene>
<keyword evidence="1" id="KW-0732">Signal</keyword>
<dbReference type="EMBL" id="JAHMHQ010000029">
    <property type="protein sequence ID" value="KAK1623334.1"/>
    <property type="molecule type" value="Genomic_DNA"/>
</dbReference>
<protein>
    <recommendedName>
        <fullName evidence="4">Secreted protein</fullName>
    </recommendedName>
</protein>
<evidence type="ECO:0008006" key="4">
    <source>
        <dbReference type="Google" id="ProtNLM"/>
    </source>
</evidence>
<dbReference type="RefSeq" id="XP_060439329.1">
    <property type="nucleotide sequence ID" value="XM_060591393.1"/>
</dbReference>
<evidence type="ECO:0000313" key="2">
    <source>
        <dbReference type="EMBL" id="KAK1623334.1"/>
    </source>
</evidence>
<feature type="chain" id="PRO_5042607294" description="Secreted protein" evidence="1">
    <location>
        <begin position="18"/>
        <end position="99"/>
    </location>
</feature>
<dbReference type="Proteomes" id="UP001243989">
    <property type="component" value="Unassembled WGS sequence"/>
</dbReference>